<keyword evidence="11" id="KW-1208">Phospholipid metabolism</keyword>
<dbReference type="InterPro" id="IPR016064">
    <property type="entry name" value="NAD/diacylglycerol_kinase_sf"/>
</dbReference>
<dbReference type="PANTHER" id="PTHR12358">
    <property type="entry name" value="SPHINGOSINE KINASE"/>
    <property type="match status" value="1"/>
</dbReference>
<evidence type="ECO:0000256" key="8">
    <source>
        <dbReference type="ARBA" id="ARBA00022842"/>
    </source>
</evidence>
<dbReference type="NCBIfam" id="TIGR00147">
    <property type="entry name" value="YegS/Rv2252/BmrU family lipid kinase"/>
    <property type="match status" value="1"/>
</dbReference>
<keyword evidence="9" id="KW-0443">Lipid metabolism</keyword>
<organism evidence="13">
    <name type="scientific">hydrothermal vent metagenome</name>
    <dbReference type="NCBI Taxonomy" id="652676"/>
    <lineage>
        <taxon>unclassified sequences</taxon>
        <taxon>metagenomes</taxon>
        <taxon>ecological metagenomes</taxon>
    </lineage>
</organism>
<dbReference type="SUPFAM" id="SSF111331">
    <property type="entry name" value="NAD kinase/diacylglycerol kinase-like"/>
    <property type="match status" value="1"/>
</dbReference>
<dbReference type="PANTHER" id="PTHR12358:SF106">
    <property type="entry name" value="LIPID KINASE YEGS"/>
    <property type="match status" value="1"/>
</dbReference>
<accession>A0A3B0RYM4</accession>
<dbReference type="SMART" id="SM00046">
    <property type="entry name" value="DAGKc"/>
    <property type="match status" value="1"/>
</dbReference>
<evidence type="ECO:0000259" key="12">
    <source>
        <dbReference type="PROSITE" id="PS50146"/>
    </source>
</evidence>
<dbReference type="InterPro" id="IPR050187">
    <property type="entry name" value="Lipid_Phosphate_FormReg"/>
</dbReference>
<evidence type="ECO:0000256" key="7">
    <source>
        <dbReference type="ARBA" id="ARBA00022840"/>
    </source>
</evidence>
<dbReference type="InterPro" id="IPR005218">
    <property type="entry name" value="Diacylglycerol/lipid_kinase"/>
</dbReference>
<dbReference type="GO" id="GO:0046872">
    <property type="term" value="F:metal ion binding"/>
    <property type="evidence" value="ECO:0007669"/>
    <property type="project" value="UniProtKB-KW"/>
</dbReference>
<evidence type="ECO:0000256" key="6">
    <source>
        <dbReference type="ARBA" id="ARBA00022777"/>
    </source>
</evidence>
<dbReference type="InterPro" id="IPR017438">
    <property type="entry name" value="ATP-NAD_kinase_N"/>
</dbReference>
<name>A0A3B0RYM4_9ZZZZ</name>
<evidence type="ECO:0000256" key="5">
    <source>
        <dbReference type="ARBA" id="ARBA00022741"/>
    </source>
</evidence>
<comment type="cofactor">
    <cofactor evidence="1">
        <name>Mg(2+)</name>
        <dbReference type="ChEBI" id="CHEBI:18420"/>
    </cofactor>
</comment>
<dbReference type="GO" id="GO:0016301">
    <property type="term" value="F:kinase activity"/>
    <property type="evidence" value="ECO:0007669"/>
    <property type="project" value="UniProtKB-KW"/>
</dbReference>
<evidence type="ECO:0000256" key="4">
    <source>
        <dbReference type="ARBA" id="ARBA00022723"/>
    </source>
</evidence>
<sequence length="299" mass="32733">MRDNNKKNLLIILNPVAGRRLQRKFNNIVNILQKNGLSVTIKETRYAGHGKEIAGENVNEGYDMIIAAGGDGTINEVINGIYPHQIAFGIIPLGTANVLAKEISLGEKANDIADCLINGHSSPCWLGKANGRYFTLMTSVGLDSLAVAHVSTRLKKNIGKGAYALSFIWQVIKSKNIIYQVTSDGKIHSAYNVIITNGRLYGGQYICAPKARLEDKKLYLLLAQRGGRFNALKYAYLMLSQKYPESRTVTTLPITQATIKCGHDNIPVQIDGDAIGCLPAEVSLSEYALNLIRPVETNM</sequence>
<dbReference type="InterPro" id="IPR045540">
    <property type="entry name" value="YegS/DAGK_C"/>
</dbReference>
<feature type="domain" description="DAGKc" evidence="12">
    <location>
        <begin position="4"/>
        <end position="133"/>
    </location>
</feature>
<dbReference type="Gene3D" id="2.60.200.40">
    <property type="match status" value="1"/>
</dbReference>
<evidence type="ECO:0000256" key="1">
    <source>
        <dbReference type="ARBA" id="ARBA00001946"/>
    </source>
</evidence>
<gene>
    <name evidence="13" type="ORF">MNBD_ALPHA02-1425</name>
</gene>
<dbReference type="InterPro" id="IPR001206">
    <property type="entry name" value="Diacylglycerol_kinase_cat_dom"/>
</dbReference>
<dbReference type="GO" id="GO:0005886">
    <property type="term" value="C:plasma membrane"/>
    <property type="evidence" value="ECO:0007669"/>
    <property type="project" value="TreeGrafter"/>
</dbReference>
<proteinExistence type="predicted"/>
<dbReference type="AlphaFoldDB" id="A0A3B0RYM4"/>
<evidence type="ECO:0000256" key="3">
    <source>
        <dbReference type="ARBA" id="ARBA00022679"/>
    </source>
</evidence>
<reference evidence="13" key="1">
    <citation type="submission" date="2018-06" db="EMBL/GenBank/DDBJ databases">
        <authorList>
            <person name="Zhirakovskaya E."/>
        </authorList>
    </citation>
    <scope>NUCLEOTIDE SEQUENCE</scope>
</reference>
<keyword evidence="3" id="KW-0808">Transferase</keyword>
<keyword evidence="6 13" id="KW-0418">Kinase</keyword>
<evidence type="ECO:0000256" key="10">
    <source>
        <dbReference type="ARBA" id="ARBA00023209"/>
    </source>
</evidence>
<dbReference type="GO" id="GO:0008654">
    <property type="term" value="P:phospholipid biosynthetic process"/>
    <property type="evidence" value="ECO:0007669"/>
    <property type="project" value="UniProtKB-KW"/>
</dbReference>
<keyword evidence="10" id="KW-0594">Phospholipid biosynthesis</keyword>
<protein>
    <submittedName>
        <fullName evidence="13">Transcription regulator [contains diacylglycerol kinase catalytic domain]</fullName>
    </submittedName>
</protein>
<evidence type="ECO:0000256" key="11">
    <source>
        <dbReference type="ARBA" id="ARBA00023264"/>
    </source>
</evidence>
<keyword evidence="8" id="KW-0460">Magnesium</keyword>
<keyword evidence="2" id="KW-0444">Lipid biosynthesis</keyword>
<dbReference type="GO" id="GO:0005524">
    <property type="term" value="F:ATP binding"/>
    <property type="evidence" value="ECO:0007669"/>
    <property type="project" value="UniProtKB-KW"/>
</dbReference>
<dbReference type="Pfam" id="PF19279">
    <property type="entry name" value="YegS_C"/>
    <property type="match status" value="1"/>
</dbReference>
<evidence type="ECO:0000256" key="9">
    <source>
        <dbReference type="ARBA" id="ARBA00023098"/>
    </source>
</evidence>
<keyword evidence="4" id="KW-0479">Metal-binding</keyword>
<dbReference type="Pfam" id="PF00781">
    <property type="entry name" value="DAGK_cat"/>
    <property type="match status" value="1"/>
</dbReference>
<keyword evidence="5" id="KW-0547">Nucleotide-binding</keyword>
<keyword evidence="7" id="KW-0067">ATP-binding</keyword>
<dbReference type="Gene3D" id="3.40.50.10330">
    <property type="entry name" value="Probable inorganic polyphosphate/atp-NAD kinase, domain 1"/>
    <property type="match status" value="1"/>
</dbReference>
<evidence type="ECO:0000313" key="13">
    <source>
        <dbReference type="EMBL" id="VAV99004.1"/>
    </source>
</evidence>
<dbReference type="PROSITE" id="PS50146">
    <property type="entry name" value="DAGK"/>
    <property type="match status" value="1"/>
</dbReference>
<dbReference type="EMBL" id="UOED01000132">
    <property type="protein sequence ID" value="VAV99004.1"/>
    <property type="molecule type" value="Genomic_DNA"/>
</dbReference>
<evidence type="ECO:0000256" key="2">
    <source>
        <dbReference type="ARBA" id="ARBA00022516"/>
    </source>
</evidence>